<reference evidence="1 2" key="1">
    <citation type="journal article" date="2013" name="PLoS Genet.">
        <title>The genome and development-dependent transcriptomes of Pyronema confluens: a window into fungal evolution.</title>
        <authorList>
            <person name="Traeger S."/>
            <person name="Altegoer F."/>
            <person name="Freitag M."/>
            <person name="Gabaldon T."/>
            <person name="Kempken F."/>
            <person name="Kumar A."/>
            <person name="Marcet-Houben M."/>
            <person name="Poggeler S."/>
            <person name="Stajich J.E."/>
            <person name="Nowrousian M."/>
        </authorList>
    </citation>
    <scope>NUCLEOTIDE SEQUENCE [LARGE SCALE GENOMIC DNA]</scope>
    <source>
        <strain evidence="2">CBS 100304</strain>
        <tissue evidence="1">Vegetative mycelium</tissue>
    </source>
</reference>
<evidence type="ECO:0000313" key="1">
    <source>
        <dbReference type="EMBL" id="CCX29644.1"/>
    </source>
</evidence>
<protein>
    <submittedName>
        <fullName evidence="1">Uncharacterized protein</fullName>
    </submittedName>
</protein>
<dbReference type="EMBL" id="HF935309">
    <property type="protein sequence ID" value="CCX29644.1"/>
    <property type="molecule type" value="Genomic_DNA"/>
</dbReference>
<gene>
    <name evidence="1" type="ORF">PCON_06305</name>
</gene>
<keyword evidence="2" id="KW-1185">Reference proteome</keyword>
<organism evidence="1 2">
    <name type="scientific">Pyronema omphalodes (strain CBS 100304)</name>
    <name type="common">Pyronema confluens</name>
    <dbReference type="NCBI Taxonomy" id="1076935"/>
    <lineage>
        <taxon>Eukaryota</taxon>
        <taxon>Fungi</taxon>
        <taxon>Dikarya</taxon>
        <taxon>Ascomycota</taxon>
        <taxon>Pezizomycotina</taxon>
        <taxon>Pezizomycetes</taxon>
        <taxon>Pezizales</taxon>
        <taxon>Pyronemataceae</taxon>
        <taxon>Pyronema</taxon>
    </lineage>
</organism>
<proteinExistence type="predicted"/>
<accession>U4LC19</accession>
<dbReference type="Proteomes" id="UP000018144">
    <property type="component" value="Unassembled WGS sequence"/>
</dbReference>
<dbReference type="AlphaFoldDB" id="U4LC19"/>
<name>U4LC19_PYROM</name>
<sequence>MASVLSLGSPGSLGSLEDHFFGKFLLAIPTAAPPSEAFFENDRHKYLRDHTFLLRSPHRFT</sequence>
<evidence type="ECO:0000313" key="2">
    <source>
        <dbReference type="Proteomes" id="UP000018144"/>
    </source>
</evidence>